<name>A0ABQ9E6A7_TEGGR</name>
<feature type="compositionally biased region" description="Polar residues" evidence="3">
    <location>
        <begin position="142"/>
        <end position="155"/>
    </location>
</feature>
<reference evidence="5 6" key="1">
    <citation type="submission" date="2022-12" db="EMBL/GenBank/DDBJ databases">
        <title>Chromosome-level genome of Tegillarca granosa.</title>
        <authorList>
            <person name="Kim J."/>
        </authorList>
    </citation>
    <scope>NUCLEOTIDE SEQUENCE [LARGE SCALE GENOMIC DNA]</scope>
    <source>
        <strain evidence="5">Teg-2019</strain>
        <tissue evidence="5">Adductor muscle</tissue>
    </source>
</reference>
<feature type="compositionally biased region" description="Low complexity" evidence="3">
    <location>
        <begin position="421"/>
        <end position="431"/>
    </location>
</feature>
<feature type="region of interest" description="Disordered" evidence="3">
    <location>
        <begin position="1339"/>
        <end position="1372"/>
    </location>
</feature>
<evidence type="ECO:0000256" key="2">
    <source>
        <dbReference type="ARBA" id="ARBA00022786"/>
    </source>
</evidence>
<proteinExistence type="predicted"/>
<dbReference type="InterPro" id="IPR057733">
    <property type="entry name" value="UBE2O-like_SH3-B"/>
</dbReference>
<feature type="compositionally biased region" description="Basic and acidic residues" evidence="3">
    <location>
        <begin position="787"/>
        <end position="806"/>
    </location>
</feature>
<feature type="compositionally biased region" description="Basic and acidic residues" evidence="3">
    <location>
        <begin position="466"/>
        <end position="477"/>
    </location>
</feature>
<dbReference type="SMART" id="SM00212">
    <property type="entry name" value="UBCc"/>
    <property type="match status" value="1"/>
</dbReference>
<dbReference type="InterPro" id="IPR057734">
    <property type="entry name" value="UBE2O-like_SH3-C"/>
</dbReference>
<feature type="compositionally biased region" description="Basic and acidic residues" evidence="3">
    <location>
        <begin position="904"/>
        <end position="916"/>
    </location>
</feature>
<organism evidence="5 6">
    <name type="scientific">Tegillarca granosa</name>
    <name type="common">Malaysian cockle</name>
    <name type="synonym">Anadara granosa</name>
    <dbReference type="NCBI Taxonomy" id="220873"/>
    <lineage>
        <taxon>Eukaryota</taxon>
        <taxon>Metazoa</taxon>
        <taxon>Spiralia</taxon>
        <taxon>Lophotrochozoa</taxon>
        <taxon>Mollusca</taxon>
        <taxon>Bivalvia</taxon>
        <taxon>Autobranchia</taxon>
        <taxon>Pteriomorphia</taxon>
        <taxon>Arcoida</taxon>
        <taxon>Arcoidea</taxon>
        <taxon>Arcidae</taxon>
        <taxon>Tegillarca</taxon>
    </lineage>
</organism>
<feature type="compositionally biased region" description="Polar residues" evidence="3">
    <location>
        <begin position="601"/>
        <end position="615"/>
    </location>
</feature>
<dbReference type="Proteomes" id="UP001217089">
    <property type="component" value="Unassembled WGS sequence"/>
</dbReference>
<evidence type="ECO:0000256" key="3">
    <source>
        <dbReference type="SAM" id="MobiDB-lite"/>
    </source>
</evidence>
<comment type="caution">
    <text evidence="5">The sequence shown here is derived from an EMBL/GenBank/DDBJ whole genome shotgun (WGS) entry which is preliminary data.</text>
</comment>
<keyword evidence="6" id="KW-1185">Reference proteome</keyword>
<feature type="compositionally biased region" description="Acidic residues" evidence="3">
    <location>
        <begin position="432"/>
        <end position="465"/>
    </location>
</feature>
<feature type="region of interest" description="Disordered" evidence="3">
    <location>
        <begin position="998"/>
        <end position="1074"/>
    </location>
</feature>
<feature type="compositionally biased region" description="Basic and acidic residues" evidence="3">
    <location>
        <begin position="1065"/>
        <end position="1074"/>
    </location>
</feature>
<feature type="compositionally biased region" description="Basic and acidic residues" evidence="3">
    <location>
        <begin position="123"/>
        <end position="134"/>
    </location>
</feature>
<feature type="region of interest" description="Disordered" evidence="3">
    <location>
        <begin position="418"/>
        <end position="477"/>
    </location>
</feature>
<evidence type="ECO:0000256" key="1">
    <source>
        <dbReference type="ARBA" id="ARBA00022679"/>
    </source>
</evidence>
<dbReference type="EMBL" id="JARBDR010000919">
    <property type="protein sequence ID" value="KAJ8300817.1"/>
    <property type="molecule type" value="Genomic_DNA"/>
</dbReference>
<feature type="region of interest" description="Disordered" evidence="3">
    <location>
        <begin position="74"/>
        <end position="102"/>
    </location>
</feature>
<keyword evidence="1" id="KW-0808">Transferase</keyword>
<feature type="domain" description="UBC core" evidence="4">
    <location>
        <begin position="1133"/>
        <end position="1293"/>
    </location>
</feature>
<dbReference type="Pfam" id="PF23043">
    <property type="entry name" value="SH3-B_UBE2O"/>
    <property type="match status" value="1"/>
</dbReference>
<keyword evidence="2" id="KW-0833">Ubl conjugation pathway</keyword>
<gene>
    <name evidence="5" type="ORF">KUTeg_022336</name>
</gene>
<feature type="compositionally biased region" description="Basic and acidic residues" evidence="3">
    <location>
        <begin position="998"/>
        <end position="1007"/>
    </location>
</feature>
<feature type="region of interest" description="Disordered" evidence="3">
    <location>
        <begin position="896"/>
        <end position="918"/>
    </location>
</feature>
<dbReference type="PANTHER" id="PTHR46116:SF15">
    <property type="entry name" value="(E3-INDEPENDENT) E2 UBIQUITIN-CONJUGATING ENZYME"/>
    <property type="match status" value="1"/>
</dbReference>
<feature type="compositionally biased region" description="Polar residues" evidence="3">
    <location>
        <begin position="1008"/>
        <end position="1018"/>
    </location>
</feature>
<dbReference type="Gene3D" id="3.10.110.10">
    <property type="entry name" value="Ubiquitin Conjugating Enzyme"/>
    <property type="match status" value="1"/>
</dbReference>
<evidence type="ECO:0000313" key="6">
    <source>
        <dbReference type="Proteomes" id="UP001217089"/>
    </source>
</evidence>
<feature type="region of interest" description="Disordered" evidence="3">
    <location>
        <begin position="787"/>
        <end position="807"/>
    </location>
</feature>
<feature type="compositionally biased region" description="Polar residues" evidence="3">
    <location>
        <begin position="1356"/>
        <end position="1372"/>
    </location>
</feature>
<evidence type="ECO:0000259" key="4">
    <source>
        <dbReference type="PROSITE" id="PS50127"/>
    </source>
</evidence>
<dbReference type="InterPro" id="IPR000608">
    <property type="entry name" value="UBC"/>
</dbReference>
<dbReference type="CDD" id="cd23837">
    <property type="entry name" value="UBCc_UBE2O"/>
    <property type="match status" value="1"/>
</dbReference>
<dbReference type="InterPro" id="IPR016135">
    <property type="entry name" value="UBQ-conjugating_enzyme/RWD"/>
</dbReference>
<protein>
    <recommendedName>
        <fullName evidence="4">UBC core domain-containing protein</fullName>
    </recommendedName>
</protein>
<dbReference type="PROSITE" id="PS50127">
    <property type="entry name" value="UBC_2"/>
    <property type="match status" value="1"/>
</dbReference>
<dbReference type="PANTHER" id="PTHR46116">
    <property type="entry name" value="(E3-INDEPENDENT) E2 UBIQUITIN-CONJUGATING ENZYME"/>
    <property type="match status" value="1"/>
</dbReference>
<feature type="compositionally biased region" description="Acidic residues" evidence="3">
    <location>
        <begin position="174"/>
        <end position="187"/>
    </location>
</feature>
<accession>A0ABQ9E6A7</accession>
<sequence>MCRGFAKVDNPNVKMESPNHHVEASELHRIQVLDLFQHCNKQIGDKGFYIIKESDILLETPPKKSYIPDIVTHRQGDNQSCSSKIVSKVRSPRRNNSDQISENEVNITEDMTKLENNIDKNLKLNGDIDSKNDPMDVDENLSENGNQSTFGTESLNGCCRTPDSPPDVSLNKSEEDEEFEDIDEDSDKESNCSSASSYSGHADPSNKRRKSNKKGGPALKTKQMKKIKGRKSTKYFKFEEKKLECKPGDKVAVEIAYTYSTACVLWQNGEVENDIPSPELFPIHHLDELEFFPGDFVMDSNKESVHDYGVVVCCDHQARTCMVKWMKTVDISKGEKPDESVEPEEVSVYDIKDHPDFKFRPGQTVIRVGEPENVTDDTPAVGQVQKLDPQGVIYVKWPGLPEPSRCYPQELYIVGEEMSEFDSSSDSSEWSTQEEEELSDEEWETESEEDMDDDKSDDEDDENSDSEAKAKPSEVDKLFSLGKSKTEELDALLERAKTALQKLEELFHLSQDFSRENCYRDILTIYRKCRDLEKILKSNYLEDSDIVDLIEEVKREQRKEKTKKINKHLLEVFESRKNQGQKSKMGDTACKESVTDSSTNGLVNGDISQSDSNSAGKMCSDSEIPKTESDSRFNKDLCLRVYQKLHVRLIKMQQVMERNNLEKSCSHPQTGGEVSEKAEKTVLHSNTDTTCMEINNKSCILETERSQEMVPQNKNCDSFEGGKEDNRKDTMNSVAMIAESAAVSTTGPDDPFFHLLEEVLSNHTVKSEDTKNKTSIVINKTKNEEEKIKDNNDEKKDSESVHKSSDVSKLMLMGKSKKAELDGFLQRTQTALQKLEQIFKIFDANLQSSFYENCYEDIINIYQKCHDIEKILKSSYLEESEIVDLIEDVKRELGKEKKKKGKRHSLESRKSQEQKADLTGIGNNLEKVHLSGRKVTADEGIDSELCEGDNSNDQAAANLCSDVKSTSRQSSVDKELCLSICKQLNLCMNKIQQEMNKRWQKAEKSRLNDGNNTSTNTVDKMDENSVQQSSSSERSSEPVGLQDIPNTETLTGSCKAETEGMGDSSESKGGDLKLDEDKISQTDFDGTGDGLNLELDFKEADSINPSCRGFHLLEEVPLNHRFLTENQTLDRKTFMNAVMKEMKLLQTSLPEGIIVKGYEDRMDLYSVMIVGPAKTPYEDGLFFFEVHLPTDYPGNPPNFHYLSYCSDRLNPNLYDDGKVCVSLLGTWGGKGNEMWTQNSNLLQVLISIQGLILVDEPYYNEAGYEKQRGTQQGHENSKMYNEMAILKMIESLTHMLKNPPSVFKDEVKEYSKKKWPSLIRRLEHWIFNSSHLVAVAEQKKQNNTETLSSSKEENDNYANQDKSEQSSEYSNEAQNNQVNVMSLDSNNHLEFGSLDLYHDVPDFPLLPPSKGFCLTLKKHLERLKKALSEDLS</sequence>
<feature type="region of interest" description="Disordered" evidence="3">
    <location>
        <begin position="123"/>
        <end position="223"/>
    </location>
</feature>
<feature type="region of interest" description="Disordered" evidence="3">
    <location>
        <begin position="601"/>
        <end position="627"/>
    </location>
</feature>
<dbReference type="Pfam" id="PF23044">
    <property type="entry name" value="SH3-C_UBE2O"/>
    <property type="match status" value="1"/>
</dbReference>
<dbReference type="SUPFAM" id="SSF54495">
    <property type="entry name" value="UBC-like"/>
    <property type="match status" value="1"/>
</dbReference>
<evidence type="ECO:0000313" key="5">
    <source>
        <dbReference type="EMBL" id="KAJ8300817.1"/>
    </source>
</evidence>
<dbReference type="Pfam" id="PF00179">
    <property type="entry name" value="UQ_con"/>
    <property type="match status" value="1"/>
</dbReference>